<accession>A0A017SQV2</accession>
<dbReference type="PANTHER" id="PTHR10408:SF9">
    <property type="entry name" value="STEROL O-ACYLTRANSFERASE 2-RELATED"/>
    <property type="match status" value="1"/>
</dbReference>
<dbReference type="RefSeq" id="XP_040643051.1">
    <property type="nucleotide sequence ID" value="XM_040780517.1"/>
</dbReference>
<keyword evidence="6 13" id="KW-1133">Transmembrane helix</keyword>
<keyword evidence="4 13" id="KW-0812">Transmembrane</keyword>
<feature type="transmembrane region" description="Helical" evidence="13">
    <location>
        <begin position="165"/>
        <end position="187"/>
    </location>
</feature>
<dbReference type="GO" id="GO:0034737">
    <property type="term" value="F:ergosterol O-acyltransferase activity"/>
    <property type="evidence" value="ECO:0007669"/>
    <property type="project" value="TreeGrafter"/>
</dbReference>
<organism evidence="14 15">
    <name type="scientific">Aspergillus ruber (strain CBS 135680)</name>
    <dbReference type="NCBI Taxonomy" id="1388766"/>
    <lineage>
        <taxon>Eukaryota</taxon>
        <taxon>Fungi</taxon>
        <taxon>Dikarya</taxon>
        <taxon>Ascomycota</taxon>
        <taxon>Pezizomycotina</taxon>
        <taxon>Eurotiomycetes</taxon>
        <taxon>Eurotiomycetidae</taxon>
        <taxon>Eurotiales</taxon>
        <taxon>Aspergillaceae</taxon>
        <taxon>Aspergillus</taxon>
        <taxon>Aspergillus subgen. Aspergillus</taxon>
    </lineage>
</organism>
<evidence type="ECO:0000256" key="9">
    <source>
        <dbReference type="ARBA" id="ARBA00023568"/>
    </source>
</evidence>
<sequence length="523" mass="60502">MSTAVEQKNGHLIARPRVVASKEDDTLTPYADQTASNASDRSTPVPEDAPPSAHSISTARAQVRARRRLFYTIDYVPRVSHFDPRSDYHNFRGFFALFWIALAIMVFTTVLRNIKDTGYPLRVRVWGILSANVWELGLSDLAMVVSSGLVLPLQKVFRSRGWLRWRRGGMAIQSVFEAAWLALWINWPFMLRWTWTAQVFFTLHTLTFLMKIHSYAFYNGHLSEIERRLFLLDNPKAAPTDGVDQYPHVHQPSQKHTHKRSGSIPELREDLAMELTSPLGSVTYPQNLTFTNYLDYMFCPTLCYELEYPRNPHLRWSELAFKTAAVFGCIFLLTHTSEEFIVPVLSEANANLQVVESIPEKGLVLAETISMLLFPFLITFLLVFLVIFEYLLGAFAEITRFADRHFYSDWWNSCDWLEFSREWNVPVHNFLRRHVYYPSRSHFSQPVAMIITFLVSSLAHELVMSCITKKMRGYGFLAMMLQLPIVTVQKSKYLRGKTTLNNTFFWFSMILGLSMMCAFYVLV</sequence>
<reference evidence="15" key="1">
    <citation type="journal article" date="2014" name="Nat. Commun.">
        <title>Genomic adaptations of the halophilic Dead Sea filamentous fungus Eurotium rubrum.</title>
        <authorList>
            <person name="Kis-Papo T."/>
            <person name="Weig A.R."/>
            <person name="Riley R."/>
            <person name="Persoh D."/>
            <person name="Salamov A."/>
            <person name="Sun H."/>
            <person name="Lipzen A."/>
            <person name="Wasser S.P."/>
            <person name="Rambold G."/>
            <person name="Grigoriev I.V."/>
            <person name="Nevo E."/>
        </authorList>
    </citation>
    <scope>NUCLEOTIDE SEQUENCE [LARGE SCALE GENOMIC DNA]</scope>
    <source>
        <strain evidence="15">CBS 135680</strain>
    </source>
</reference>
<dbReference type="InterPro" id="IPR004299">
    <property type="entry name" value="MBOAT_fam"/>
</dbReference>
<evidence type="ECO:0000256" key="13">
    <source>
        <dbReference type="SAM" id="Phobius"/>
    </source>
</evidence>
<evidence type="ECO:0000256" key="5">
    <source>
        <dbReference type="ARBA" id="ARBA00022824"/>
    </source>
</evidence>
<evidence type="ECO:0000313" key="14">
    <source>
        <dbReference type="EMBL" id="EYE99363.1"/>
    </source>
</evidence>
<dbReference type="Proteomes" id="UP000019804">
    <property type="component" value="Unassembled WGS sequence"/>
</dbReference>
<evidence type="ECO:0000256" key="3">
    <source>
        <dbReference type="ARBA" id="ARBA00022679"/>
    </source>
</evidence>
<evidence type="ECO:0000256" key="11">
    <source>
        <dbReference type="PIRSR" id="PIRSR000439-1"/>
    </source>
</evidence>
<dbReference type="PIRSF" id="PIRSF000439">
    <property type="entry name" value="Oat_ACAT_DAG_ARE"/>
    <property type="match status" value="1"/>
</dbReference>
<dbReference type="InterPro" id="IPR014371">
    <property type="entry name" value="Oat_ACAT_DAG_ARE"/>
</dbReference>
<feature type="transmembrane region" description="Helical" evidence="13">
    <location>
        <begin position="369"/>
        <end position="392"/>
    </location>
</feature>
<comment type="subcellular location">
    <subcellularLocation>
        <location evidence="1 10">Endoplasmic reticulum membrane</location>
        <topology evidence="1 10">Multi-pass membrane protein</topology>
    </subcellularLocation>
</comment>
<keyword evidence="5 10" id="KW-0256">Endoplasmic reticulum</keyword>
<dbReference type="AlphaFoldDB" id="A0A017SQV2"/>
<feature type="transmembrane region" description="Helical" evidence="13">
    <location>
        <begin position="94"/>
        <end position="114"/>
    </location>
</feature>
<dbReference type="STRING" id="1388766.A0A017SQV2"/>
<dbReference type="Pfam" id="PF03062">
    <property type="entry name" value="MBOAT"/>
    <property type="match status" value="1"/>
</dbReference>
<evidence type="ECO:0000256" key="1">
    <source>
        <dbReference type="ARBA" id="ARBA00004477"/>
    </source>
</evidence>
<dbReference type="HOGENOM" id="CLU_018190_2_0_1"/>
<comment type="function">
    <text evidence="9">Sterol O-acyltransferase that catalyzes the formation of stery esters.</text>
</comment>
<dbReference type="GO" id="GO:0008204">
    <property type="term" value="P:ergosterol metabolic process"/>
    <property type="evidence" value="ECO:0007669"/>
    <property type="project" value="TreeGrafter"/>
</dbReference>
<evidence type="ECO:0000256" key="12">
    <source>
        <dbReference type="SAM" id="MobiDB-lite"/>
    </source>
</evidence>
<keyword evidence="8 10" id="KW-0012">Acyltransferase</keyword>
<dbReference type="GeneID" id="63695641"/>
<evidence type="ECO:0000256" key="8">
    <source>
        <dbReference type="ARBA" id="ARBA00023315"/>
    </source>
</evidence>
<dbReference type="GO" id="GO:0005789">
    <property type="term" value="C:endoplasmic reticulum membrane"/>
    <property type="evidence" value="ECO:0007669"/>
    <property type="project" value="UniProtKB-SubCell"/>
</dbReference>
<dbReference type="PANTHER" id="PTHR10408">
    <property type="entry name" value="STEROL O-ACYLTRANSFERASE"/>
    <property type="match status" value="1"/>
</dbReference>
<feature type="transmembrane region" description="Helical" evidence="13">
    <location>
        <begin position="500"/>
        <end position="522"/>
    </location>
</feature>
<dbReference type="OrthoDB" id="10039049at2759"/>
<evidence type="ECO:0000256" key="6">
    <source>
        <dbReference type="ARBA" id="ARBA00022989"/>
    </source>
</evidence>
<feature type="compositionally biased region" description="Polar residues" evidence="12">
    <location>
        <begin position="31"/>
        <end position="42"/>
    </location>
</feature>
<keyword evidence="15" id="KW-1185">Reference proteome</keyword>
<proteinExistence type="inferred from homology"/>
<protein>
    <recommendedName>
        <fullName evidence="10">O-acyltransferase</fullName>
    </recommendedName>
</protein>
<feature type="region of interest" description="Disordered" evidence="12">
    <location>
        <begin position="1"/>
        <end position="58"/>
    </location>
</feature>
<evidence type="ECO:0000313" key="15">
    <source>
        <dbReference type="Proteomes" id="UP000019804"/>
    </source>
</evidence>
<comment type="similarity">
    <text evidence="2 10">Belongs to the membrane-bound acyltransferase family. Sterol o-acyltransferase subfamily.</text>
</comment>
<feature type="active site" evidence="11">
    <location>
        <position position="460"/>
    </location>
</feature>
<evidence type="ECO:0000256" key="2">
    <source>
        <dbReference type="ARBA" id="ARBA00009010"/>
    </source>
</evidence>
<keyword evidence="3 10" id="KW-0808">Transferase</keyword>
<keyword evidence="7 10" id="KW-0472">Membrane</keyword>
<gene>
    <name evidence="14" type="ORF">EURHEDRAFT_407321</name>
</gene>
<evidence type="ECO:0000256" key="4">
    <source>
        <dbReference type="ARBA" id="ARBA00022692"/>
    </source>
</evidence>
<dbReference type="EMBL" id="KK088411">
    <property type="protein sequence ID" value="EYE99363.1"/>
    <property type="molecule type" value="Genomic_DNA"/>
</dbReference>
<evidence type="ECO:0000256" key="7">
    <source>
        <dbReference type="ARBA" id="ARBA00023136"/>
    </source>
</evidence>
<feature type="transmembrane region" description="Helical" evidence="13">
    <location>
        <begin position="134"/>
        <end position="153"/>
    </location>
</feature>
<name>A0A017SQV2_ASPRC</name>
<evidence type="ECO:0000256" key="10">
    <source>
        <dbReference type="PIRNR" id="PIRNR000439"/>
    </source>
</evidence>